<dbReference type="PANTHER" id="PTHR19353">
    <property type="entry name" value="FATTY ACID DESATURASE 2"/>
    <property type="match status" value="1"/>
</dbReference>
<dbReference type="EC" id="1.14.19.-" evidence="3"/>
<organism evidence="3 4">
    <name type="scientific">Geomicrobium sediminis</name>
    <dbReference type="NCBI Taxonomy" id="1347788"/>
    <lineage>
        <taxon>Bacteria</taxon>
        <taxon>Bacillati</taxon>
        <taxon>Bacillota</taxon>
        <taxon>Bacilli</taxon>
        <taxon>Bacillales</taxon>
        <taxon>Geomicrobium</taxon>
    </lineage>
</organism>
<dbReference type="InterPro" id="IPR012171">
    <property type="entry name" value="Fatty_acid_desaturase"/>
</dbReference>
<dbReference type="EMBL" id="JAFBEC010000001">
    <property type="protein sequence ID" value="MBM7630929.1"/>
    <property type="molecule type" value="Genomic_DNA"/>
</dbReference>
<keyword evidence="1" id="KW-0472">Membrane</keyword>
<proteinExistence type="predicted"/>
<feature type="transmembrane region" description="Helical" evidence="1">
    <location>
        <begin position="147"/>
        <end position="164"/>
    </location>
</feature>
<evidence type="ECO:0000259" key="2">
    <source>
        <dbReference type="Pfam" id="PF00487"/>
    </source>
</evidence>
<protein>
    <submittedName>
        <fullName evidence="3">Omega-6 fatty acid desaturase (Delta-12 desaturase)</fullName>
        <ecNumber evidence="3">1.14.19.-</ecNumber>
    </submittedName>
</protein>
<evidence type="ECO:0000256" key="1">
    <source>
        <dbReference type="SAM" id="Phobius"/>
    </source>
</evidence>
<keyword evidence="4" id="KW-1185">Reference proteome</keyword>
<sequence>MSREKQKALKQSVAPYATSNTKVGIFQLVNTLLPFLFVWFLAYQSLSISIWLSLVFSIIAAGFVVRIFIIFHDCTHASFFKNRTWNRIVGNVCGVLTHFPFEKWKHSHAIHHATSGNLDKRGVGDIWVMTIDEYKEASKFERLKYRLYRNPLILFGLGPLYLFLVDNRINKQGAKRKEKYNTYLTNVCIVFVYGVMISLIGWQAFLLVQLPIMYLSGVAGIWLFYVQHQFEDSYYENDDEWDFVKAAVDGSSYYKLPKVIQWMTGNIGYHHVHHLSPKVPNYHLEKTHDNIPPLQTATTITLKKSLESIRFRLYDEKNQTFVTFKEMKQSHRPQVAASLKSKSKQVEQRF</sequence>
<dbReference type="Pfam" id="PF00487">
    <property type="entry name" value="FA_desaturase"/>
    <property type="match status" value="1"/>
</dbReference>
<feature type="transmembrane region" description="Helical" evidence="1">
    <location>
        <begin position="184"/>
        <end position="202"/>
    </location>
</feature>
<evidence type="ECO:0000313" key="4">
    <source>
        <dbReference type="Proteomes" id="UP000741863"/>
    </source>
</evidence>
<evidence type="ECO:0000313" key="3">
    <source>
        <dbReference type="EMBL" id="MBM7630929.1"/>
    </source>
</evidence>
<feature type="transmembrane region" description="Helical" evidence="1">
    <location>
        <begin position="48"/>
        <end position="72"/>
    </location>
</feature>
<dbReference type="CDD" id="cd03507">
    <property type="entry name" value="Delta12-FADS-like"/>
    <property type="match status" value="1"/>
</dbReference>
<accession>A0ABS2P6K1</accession>
<keyword evidence="1" id="KW-1133">Transmembrane helix</keyword>
<feature type="transmembrane region" description="Helical" evidence="1">
    <location>
        <begin position="208"/>
        <end position="226"/>
    </location>
</feature>
<gene>
    <name evidence="3" type="ORF">JOD17_000020</name>
</gene>
<feature type="transmembrane region" description="Helical" evidence="1">
    <location>
        <begin position="21"/>
        <end position="42"/>
    </location>
</feature>
<dbReference type="PANTHER" id="PTHR19353:SF73">
    <property type="entry name" value="FATTY ACID DESATURASE"/>
    <property type="match status" value="1"/>
</dbReference>
<dbReference type="InterPro" id="IPR005804">
    <property type="entry name" value="FA_desaturase_dom"/>
</dbReference>
<dbReference type="Proteomes" id="UP000741863">
    <property type="component" value="Unassembled WGS sequence"/>
</dbReference>
<feature type="domain" description="Fatty acid desaturase" evidence="2">
    <location>
        <begin position="51"/>
        <end position="293"/>
    </location>
</feature>
<reference evidence="3 4" key="1">
    <citation type="submission" date="2021-01" db="EMBL/GenBank/DDBJ databases">
        <title>Genomic Encyclopedia of Type Strains, Phase IV (KMG-IV): sequencing the most valuable type-strain genomes for metagenomic binning, comparative biology and taxonomic classification.</title>
        <authorList>
            <person name="Goeker M."/>
        </authorList>
    </citation>
    <scope>NUCLEOTIDE SEQUENCE [LARGE SCALE GENOMIC DNA]</scope>
    <source>
        <strain evidence="3 4">DSM 25540</strain>
    </source>
</reference>
<keyword evidence="3" id="KW-0560">Oxidoreductase</keyword>
<dbReference type="RefSeq" id="WP_204695093.1">
    <property type="nucleotide sequence ID" value="NZ_JAFBEC010000001.1"/>
</dbReference>
<name>A0ABS2P6K1_9BACL</name>
<keyword evidence="1" id="KW-0812">Transmembrane</keyword>
<dbReference type="GO" id="GO:0016491">
    <property type="term" value="F:oxidoreductase activity"/>
    <property type="evidence" value="ECO:0007669"/>
    <property type="project" value="UniProtKB-KW"/>
</dbReference>
<comment type="caution">
    <text evidence="3">The sequence shown here is derived from an EMBL/GenBank/DDBJ whole genome shotgun (WGS) entry which is preliminary data.</text>
</comment>